<accession>A0A0C2J3J3</accession>
<comment type="caution">
    <text evidence="1">The sequence shown here is derived from an EMBL/GenBank/DDBJ whole genome shotgun (WGS) entry which is preliminary data.</text>
</comment>
<evidence type="ECO:0000313" key="2">
    <source>
        <dbReference type="Proteomes" id="UP000031668"/>
    </source>
</evidence>
<dbReference type="AlphaFoldDB" id="A0A0C2J3J3"/>
<evidence type="ECO:0000313" key="1">
    <source>
        <dbReference type="EMBL" id="KII63602.1"/>
    </source>
</evidence>
<name>A0A0C2J3J3_THEKT</name>
<keyword evidence="2" id="KW-1185">Reference proteome</keyword>
<proteinExistence type="predicted"/>
<protein>
    <submittedName>
        <fullName evidence="1">Uncharacterized protein</fullName>
    </submittedName>
</protein>
<gene>
    <name evidence="1" type="ORF">RF11_06043</name>
</gene>
<sequence>MHKINLTPSVQIFVSTTVLGGVHTASVHFCTDFTSTAMSTLLNAGLTSTKHYPPFLCIVDLCYQISIRSLGLSRLGHVCNRFLQLNCTLLSYNSVYTTAIYGKLSISELRVDSSRMVTSMRSRERFNDVLTSSYKDI</sequence>
<organism evidence="1 2">
    <name type="scientific">Thelohanellus kitauei</name>
    <name type="common">Myxosporean</name>
    <dbReference type="NCBI Taxonomy" id="669202"/>
    <lineage>
        <taxon>Eukaryota</taxon>
        <taxon>Metazoa</taxon>
        <taxon>Cnidaria</taxon>
        <taxon>Myxozoa</taxon>
        <taxon>Myxosporea</taxon>
        <taxon>Bivalvulida</taxon>
        <taxon>Platysporina</taxon>
        <taxon>Myxobolidae</taxon>
        <taxon>Thelohanellus</taxon>
    </lineage>
</organism>
<dbReference type="EMBL" id="JWZT01004654">
    <property type="protein sequence ID" value="KII63602.1"/>
    <property type="molecule type" value="Genomic_DNA"/>
</dbReference>
<reference evidence="1 2" key="1">
    <citation type="journal article" date="2014" name="Genome Biol. Evol.">
        <title>The genome of the myxosporean Thelohanellus kitauei shows adaptations to nutrient acquisition within its fish host.</title>
        <authorList>
            <person name="Yang Y."/>
            <person name="Xiong J."/>
            <person name="Zhou Z."/>
            <person name="Huo F."/>
            <person name="Miao W."/>
            <person name="Ran C."/>
            <person name="Liu Y."/>
            <person name="Zhang J."/>
            <person name="Feng J."/>
            <person name="Wang M."/>
            <person name="Wang M."/>
            <person name="Wang L."/>
            <person name="Yao B."/>
        </authorList>
    </citation>
    <scope>NUCLEOTIDE SEQUENCE [LARGE SCALE GENOMIC DNA]</scope>
    <source>
        <strain evidence="1">Wuqing</strain>
    </source>
</reference>
<dbReference type="Proteomes" id="UP000031668">
    <property type="component" value="Unassembled WGS sequence"/>
</dbReference>